<dbReference type="GO" id="GO:0005524">
    <property type="term" value="F:ATP binding"/>
    <property type="evidence" value="ECO:0007669"/>
    <property type="project" value="UniProtKB-KW"/>
</dbReference>
<accession>A0A8X6YN47</accession>
<evidence type="ECO:0000256" key="1">
    <source>
        <dbReference type="RuleBase" id="RU363044"/>
    </source>
</evidence>
<keyword evidence="1" id="KW-0547">Nucleotide-binding</keyword>
<dbReference type="GO" id="GO:0043139">
    <property type="term" value="F:5'-3' DNA helicase activity"/>
    <property type="evidence" value="ECO:0007669"/>
    <property type="project" value="UniProtKB-EC"/>
</dbReference>
<reference evidence="3" key="1">
    <citation type="submission" date="2020-08" db="EMBL/GenBank/DDBJ databases">
        <title>Multicomponent nature underlies the extraordinary mechanical properties of spider dragline silk.</title>
        <authorList>
            <person name="Kono N."/>
            <person name="Nakamura H."/>
            <person name="Mori M."/>
            <person name="Yoshida Y."/>
            <person name="Ohtoshi R."/>
            <person name="Malay A.D."/>
            <person name="Moran D.A.P."/>
            <person name="Tomita M."/>
            <person name="Numata K."/>
            <person name="Arakawa K."/>
        </authorList>
    </citation>
    <scope>NUCLEOTIDE SEQUENCE</scope>
</reference>
<keyword evidence="1" id="KW-0067">ATP-binding</keyword>
<comment type="cofactor">
    <cofactor evidence="1">
        <name>Mg(2+)</name>
        <dbReference type="ChEBI" id="CHEBI:18420"/>
    </cofactor>
</comment>
<dbReference type="GO" id="GO:0000723">
    <property type="term" value="P:telomere maintenance"/>
    <property type="evidence" value="ECO:0007669"/>
    <property type="project" value="InterPro"/>
</dbReference>
<dbReference type="GO" id="GO:0006281">
    <property type="term" value="P:DNA repair"/>
    <property type="evidence" value="ECO:0007669"/>
    <property type="project" value="UniProtKB-KW"/>
</dbReference>
<dbReference type="Pfam" id="PF05970">
    <property type="entry name" value="PIF1"/>
    <property type="match status" value="1"/>
</dbReference>
<keyword evidence="1" id="KW-0227">DNA damage</keyword>
<dbReference type="PANTHER" id="PTHR10492:SF57">
    <property type="entry name" value="ATP-DEPENDENT DNA HELICASE"/>
    <property type="match status" value="1"/>
</dbReference>
<keyword evidence="1" id="KW-0234">DNA repair</keyword>
<keyword evidence="1" id="KW-0378">Hydrolase</keyword>
<comment type="catalytic activity">
    <reaction evidence="1">
        <text>ATP + H2O = ADP + phosphate + H(+)</text>
        <dbReference type="Rhea" id="RHEA:13065"/>
        <dbReference type="ChEBI" id="CHEBI:15377"/>
        <dbReference type="ChEBI" id="CHEBI:15378"/>
        <dbReference type="ChEBI" id="CHEBI:30616"/>
        <dbReference type="ChEBI" id="CHEBI:43474"/>
        <dbReference type="ChEBI" id="CHEBI:456216"/>
        <dbReference type="EC" id="5.6.2.3"/>
    </reaction>
</comment>
<dbReference type="GO" id="GO:0006310">
    <property type="term" value="P:DNA recombination"/>
    <property type="evidence" value="ECO:0007669"/>
    <property type="project" value="UniProtKB-KW"/>
</dbReference>
<keyword evidence="1 3" id="KW-0347">Helicase</keyword>
<feature type="domain" description="DNA helicase Pif1-like DEAD-box helicase" evidence="2">
    <location>
        <begin position="1"/>
        <end position="50"/>
    </location>
</feature>
<evidence type="ECO:0000313" key="4">
    <source>
        <dbReference type="Proteomes" id="UP000886998"/>
    </source>
</evidence>
<sequence>MTPHHALIAVDRIFRDLMGLDVSFGGKGFVLGDDWRQILPVAEHKTYLETYLLCPKNEDSLKIYEQVLARFPGQNATYFSAGSIISEDQEEQNNFQLDFINGITPSGMPPHVGTYALSQTIGDIV</sequence>
<comment type="caution">
    <text evidence="3">The sequence shown here is derived from an EMBL/GenBank/DDBJ whole genome shotgun (WGS) entry which is preliminary data.</text>
</comment>
<protein>
    <recommendedName>
        <fullName evidence="1">ATP-dependent DNA helicase</fullName>
        <ecNumber evidence="1">5.6.2.3</ecNumber>
    </recommendedName>
</protein>
<dbReference type="EC" id="5.6.2.3" evidence="1"/>
<organism evidence="3 4">
    <name type="scientific">Trichonephila inaurata madagascariensis</name>
    <dbReference type="NCBI Taxonomy" id="2747483"/>
    <lineage>
        <taxon>Eukaryota</taxon>
        <taxon>Metazoa</taxon>
        <taxon>Ecdysozoa</taxon>
        <taxon>Arthropoda</taxon>
        <taxon>Chelicerata</taxon>
        <taxon>Arachnida</taxon>
        <taxon>Araneae</taxon>
        <taxon>Araneomorphae</taxon>
        <taxon>Entelegynae</taxon>
        <taxon>Araneoidea</taxon>
        <taxon>Nephilidae</taxon>
        <taxon>Trichonephila</taxon>
        <taxon>Trichonephila inaurata</taxon>
    </lineage>
</organism>
<dbReference type="PANTHER" id="PTHR10492">
    <property type="match status" value="1"/>
</dbReference>
<keyword evidence="4" id="KW-1185">Reference proteome</keyword>
<dbReference type="GO" id="GO:0016787">
    <property type="term" value="F:hydrolase activity"/>
    <property type="evidence" value="ECO:0007669"/>
    <property type="project" value="UniProtKB-KW"/>
</dbReference>
<gene>
    <name evidence="3" type="primary">AVEN_114107_1</name>
    <name evidence="3" type="ORF">TNIN_428431</name>
</gene>
<dbReference type="Proteomes" id="UP000886998">
    <property type="component" value="Unassembled WGS sequence"/>
</dbReference>
<dbReference type="AlphaFoldDB" id="A0A8X6YN47"/>
<evidence type="ECO:0000259" key="2">
    <source>
        <dbReference type="Pfam" id="PF05970"/>
    </source>
</evidence>
<keyword evidence="1" id="KW-0233">DNA recombination</keyword>
<proteinExistence type="inferred from homology"/>
<dbReference type="InterPro" id="IPR010285">
    <property type="entry name" value="DNA_helicase_pif1-like_DEAD"/>
</dbReference>
<evidence type="ECO:0000313" key="3">
    <source>
        <dbReference type="EMBL" id="GFY76075.1"/>
    </source>
</evidence>
<dbReference type="OrthoDB" id="272985at2759"/>
<comment type="similarity">
    <text evidence="1">Belongs to the helicase family.</text>
</comment>
<dbReference type="EMBL" id="BMAV01021751">
    <property type="protein sequence ID" value="GFY76075.1"/>
    <property type="molecule type" value="Genomic_DNA"/>
</dbReference>
<name>A0A8X6YN47_9ARAC</name>